<sequence length="279" mass="31230">MRNNLDYFHLHLVSDSTGETLMTVARAAGVQYRETQPVEHVYPMIRSDRALDRVLVELEHAPGIVLYTVMDLEIAARLENRCLELGLPCVNVLDPVLNVFQNYLNTPLARRVGGQHEMNAEYFDRIEALNFTMAHDDGQIPDNVDSADVVVIGISRTSKTPTSIYLANRGIKATNIPIVPGIPLPPALFEAKKPLIVALIATAERIGQIRQNRLLALNASDANSSYVDRRAIAEEVTYTRRMCAEQGWPLIDVTRRSIEETAAEILSLLSQHRARQHDQ</sequence>
<dbReference type="Pfam" id="PF03618">
    <property type="entry name" value="Kinase-PPPase"/>
    <property type="match status" value="1"/>
</dbReference>
<comment type="similarity">
    <text evidence="5">Belongs to the pyruvate, phosphate/water dikinase regulatory protein family. PDRP subfamily.</text>
</comment>
<dbReference type="PANTHER" id="PTHR31756:SF3">
    <property type="entry name" value="PYRUVATE, PHOSPHATE DIKINASE REGULATORY PROTEIN 1, CHLOROPLASTIC"/>
    <property type="match status" value="1"/>
</dbReference>
<comment type="caution">
    <text evidence="6">The sequence shown here is derived from an EMBL/GenBank/DDBJ whole genome shotgun (WGS) entry which is preliminary data.</text>
</comment>
<protein>
    <recommendedName>
        <fullName evidence="5">Putative pyruvate, phosphate dikinase regulatory protein</fullName>
        <shortName evidence="5">PPDK regulatory protein</shortName>
        <ecNumber evidence="5">2.7.11.32</ecNumber>
        <ecNumber evidence="5">2.7.4.27</ecNumber>
    </recommendedName>
</protein>
<dbReference type="EC" id="2.7.11.32" evidence="5"/>
<dbReference type="InterPro" id="IPR026565">
    <property type="entry name" value="PPDK_reg"/>
</dbReference>
<dbReference type="NCBIfam" id="NF003742">
    <property type="entry name" value="PRK05339.1"/>
    <property type="match status" value="1"/>
</dbReference>
<keyword evidence="2 5" id="KW-0808">Transferase</keyword>
<dbReference type="PANTHER" id="PTHR31756">
    <property type="entry name" value="PYRUVATE, PHOSPHATE DIKINASE REGULATORY PROTEIN 1, CHLOROPLASTIC"/>
    <property type="match status" value="1"/>
</dbReference>
<dbReference type="RefSeq" id="WP_264602275.1">
    <property type="nucleotide sequence ID" value="NZ_JAOQNS010000008.1"/>
</dbReference>
<name>A0ABT3HE33_9HYPH</name>
<organism evidence="6 7">
    <name type="scientific">Rhodobium gokarnense</name>
    <dbReference type="NCBI Taxonomy" id="364296"/>
    <lineage>
        <taxon>Bacteria</taxon>
        <taxon>Pseudomonadati</taxon>
        <taxon>Pseudomonadota</taxon>
        <taxon>Alphaproteobacteria</taxon>
        <taxon>Hyphomicrobiales</taxon>
        <taxon>Rhodobiaceae</taxon>
        <taxon>Rhodobium</taxon>
    </lineage>
</organism>
<keyword evidence="7" id="KW-1185">Reference proteome</keyword>
<keyword evidence="3 5" id="KW-0547">Nucleotide-binding</keyword>
<evidence type="ECO:0000313" key="7">
    <source>
        <dbReference type="Proteomes" id="UP001209755"/>
    </source>
</evidence>
<accession>A0ABT3HE33</accession>
<evidence type="ECO:0000256" key="4">
    <source>
        <dbReference type="ARBA" id="ARBA00022777"/>
    </source>
</evidence>
<keyword evidence="1 5" id="KW-0723">Serine/threonine-protein kinase</keyword>
<evidence type="ECO:0000313" key="6">
    <source>
        <dbReference type="EMBL" id="MCW2308665.1"/>
    </source>
</evidence>
<reference evidence="7" key="1">
    <citation type="submission" date="2023-07" db="EMBL/GenBank/DDBJ databases">
        <title>Genome sequencing of Purple Non-Sulfur Bacteria from various extreme environments.</title>
        <authorList>
            <person name="Mayer M."/>
        </authorList>
    </citation>
    <scope>NUCLEOTIDE SEQUENCE [LARGE SCALE GENOMIC DNA]</scope>
    <source>
        <strain evidence="7">DSM 17935</strain>
    </source>
</reference>
<feature type="binding site" evidence="5">
    <location>
        <begin position="153"/>
        <end position="160"/>
    </location>
    <ligand>
        <name>ADP</name>
        <dbReference type="ChEBI" id="CHEBI:456216"/>
    </ligand>
</feature>
<dbReference type="InterPro" id="IPR005177">
    <property type="entry name" value="Kinase-pyrophosphorylase"/>
</dbReference>
<comment type="function">
    <text evidence="5">Bifunctional serine/threonine kinase and phosphorylase involved in the regulation of the pyruvate, phosphate dikinase (PPDK) by catalyzing its phosphorylation/dephosphorylation.</text>
</comment>
<keyword evidence="4 5" id="KW-0418">Kinase</keyword>
<dbReference type="Proteomes" id="UP001209755">
    <property type="component" value="Unassembled WGS sequence"/>
</dbReference>
<dbReference type="EMBL" id="JAOQNS010000008">
    <property type="protein sequence ID" value="MCW2308665.1"/>
    <property type="molecule type" value="Genomic_DNA"/>
</dbReference>
<dbReference type="EC" id="2.7.4.27" evidence="5"/>
<evidence type="ECO:0000256" key="1">
    <source>
        <dbReference type="ARBA" id="ARBA00022527"/>
    </source>
</evidence>
<gene>
    <name evidence="6" type="ORF">M2319_003011</name>
</gene>
<dbReference type="HAMAP" id="MF_00921">
    <property type="entry name" value="PDRP"/>
    <property type="match status" value="1"/>
</dbReference>
<evidence type="ECO:0000256" key="2">
    <source>
        <dbReference type="ARBA" id="ARBA00022679"/>
    </source>
</evidence>
<evidence type="ECO:0000256" key="5">
    <source>
        <dbReference type="HAMAP-Rule" id="MF_00921"/>
    </source>
</evidence>
<comment type="catalytic activity">
    <reaction evidence="5">
        <text>N(tele)-phospho-L-histidyl/L-threonyl-[pyruvate, phosphate dikinase] + ADP = N(tele)-phospho-L-histidyl/O-phospho-L-threonyl-[pyruvate, phosphate dikinase] + AMP + H(+)</text>
        <dbReference type="Rhea" id="RHEA:43692"/>
        <dbReference type="Rhea" id="RHEA-COMP:10650"/>
        <dbReference type="Rhea" id="RHEA-COMP:10651"/>
        <dbReference type="ChEBI" id="CHEBI:15378"/>
        <dbReference type="ChEBI" id="CHEBI:30013"/>
        <dbReference type="ChEBI" id="CHEBI:61977"/>
        <dbReference type="ChEBI" id="CHEBI:83586"/>
        <dbReference type="ChEBI" id="CHEBI:456215"/>
        <dbReference type="ChEBI" id="CHEBI:456216"/>
        <dbReference type="EC" id="2.7.11.32"/>
    </reaction>
</comment>
<evidence type="ECO:0000256" key="3">
    <source>
        <dbReference type="ARBA" id="ARBA00022741"/>
    </source>
</evidence>
<proteinExistence type="inferred from homology"/>
<comment type="catalytic activity">
    <reaction evidence="5">
        <text>N(tele)-phospho-L-histidyl/O-phospho-L-threonyl-[pyruvate, phosphate dikinase] + phosphate + H(+) = N(tele)-phospho-L-histidyl/L-threonyl-[pyruvate, phosphate dikinase] + diphosphate</text>
        <dbReference type="Rhea" id="RHEA:43696"/>
        <dbReference type="Rhea" id="RHEA-COMP:10650"/>
        <dbReference type="Rhea" id="RHEA-COMP:10651"/>
        <dbReference type="ChEBI" id="CHEBI:15378"/>
        <dbReference type="ChEBI" id="CHEBI:30013"/>
        <dbReference type="ChEBI" id="CHEBI:33019"/>
        <dbReference type="ChEBI" id="CHEBI:43474"/>
        <dbReference type="ChEBI" id="CHEBI:61977"/>
        <dbReference type="ChEBI" id="CHEBI:83586"/>
        <dbReference type="EC" id="2.7.4.27"/>
    </reaction>
</comment>